<evidence type="ECO:0000259" key="1">
    <source>
        <dbReference type="Pfam" id="PF05175"/>
    </source>
</evidence>
<dbReference type="Pfam" id="PF05175">
    <property type="entry name" value="MTS"/>
    <property type="match status" value="1"/>
</dbReference>
<evidence type="ECO:0000313" key="3">
    <source>
        <dbReference type="Proteomes" id="UP001500653"/>
    </source>
</evidence>
<organism evidence="2 3">
    <name type="scientific">Prauserella halophila</name>
    <dbReference type="NCBI Taxonomy" id="185641"/>
    <lineage>
        <taxon>Bacteria</taxon>
        <taxon>Bacillati</taxon>
        <taxon>Actinomycetota</taxon>
        <taxon>Actinomycetes</taxon>
        <taxon>Pseudonocardiales</taxon>
        <taxon>Pseudonocardiaceae</taxon>
        <taxon>Prauserella</taxon>
    </lineage>
</organism>
<dbReference type="InterPro" id="IPR050320">
    <property type="entry name" value="N5-glutamine_MTase"/>
</dbReference>
<keyword evidence="3" id="KW-1185">Reference proteome</keyword>
<name>A0ABP4GTC1_9PSEU</name>
<comment type="caution">
    <text evidence="2">The sequence shown here is derived from an EMBL/GenBank/DDBJ whole genome shotgun (WGS) entry which is preliminary data.</text>
</comment>
<dbReference type="CDD" id="cd02440">
    <property type="entry name" value="AdoMet_MTases"/>
    <property type="match status" value="1"/>
</dbReference>
<dbReference type="GO" id="GO:0008168">
    <property type="term" value="F:methyltransferase activity"/>
    <property type="evidence" value="ECO:0007669"/>
    <property type="project" value="UniProtKB-KW"/>
</dbReference>
<dbReference type="InterPro" id="IPR007848">
    <property type="entry name" value="Small_mtfrase_dom"/>
</dbReference>
<proteinExistence type="predicted"/>
<dbReference type="RefSeq" id="WP_253863482.1">
    <property type="nucleotide sequence ID" value="NZ_BAAALN010000005.1"/>
</dbReference>
<dbReference type="PROSITE" id="PS00092">
    <property type="entry name" value="N6_MTASE"/>
    <property type="match status" value="1"/>
</dbReference>
<protein>
    <submittedName>
        <fullName evidence="2">Class I SAM-dependent methyltransferase</fullName>
    </submittedName>
</protein>
<dbReference type="Proteomes" id="UP001500653">
    <property type="component" value="Unassembled WGS sequence"/>
</dbReference>
<evidence type="ECO:0000313" key="2">
    <source>
        <dbReference type="EMBL" id="GAA1234522.1"/>
    </source>
</evidence>
<accession>A0ABP4GTC1</accession>
<dbReference type="PANTHER" id="PTHR18895:SF74">
    <property type="entry name" value="MTRF1L RELEASE FACTOR GLUTAMINE METHYLTRANSFERASE"/>
    <property type="match status" value="1"/>
</dbReference>
<dbReference type="InterPro" id="IPR029063">
    <property type="entry name" value="SAM-dependent_MTases_sf"/>
</dbReference>
<dbReference type="InterPro" id="IPR002052">
    <property type="entry name" value="DNA_methylase_N6_adenine_CS"/>
</dbReference>
<dbReference type="SUPFAM" id="SSF53335">
    <property type="entry name" value="S-adenosyl-L-methionine-dependent methyltransferases"/>
    <property type="match status" value="1"/>
</dbReference>
<dbReference type="Gene3D" id="3.40.50.150">
    <property type="entry name" value="Vaccinia Virus protein VP39"/>
    <property type="match status" value="1"/>
</dbReference>
<keyword evidence="2" id="KW-0808">Transferase</keyword>
<dbReference type="EMBL" id="BAAALN010000005">
    <property type="protein sequence ID" value="GAA1234522.1"/>
    <property type="molecule type" value="Genomic_DNA"/>
</dbReference>
<dbReference type="PANTHER" id="PTHR18895">
    <property type="entry name" value="HEMK METHYLTRANSFERASE"/>
    <property type="match status" value="1"/>
</dbReference>
<reference evidence="3" key="1">
    <citation type="journal article" date="2019" name="Int. J. Syst. Evol. Microbiol.">
        <title>The Global Catalogue of Microorganisms (GCM) 10K type strain sequencing project: providing services to taxonomists for standard genome sequencing and annotation.</title>
        <authorList>
            <consortium name="The Broad Institute Genomics Platform"/>
            <consortium name="The Broad Institute Genome Sequencing Center for Infectious Disease"/>
            <person name="Wu L."/>
            <person name="Ma J."/>
        </authorList>
    </citation>
    <scope>NUCLEOTIDE SEQUENCE [LARGE SCALE GENOMIC DNA]</scope>
    <source>
        <strain evidence="3">JCM 13023</strain>
    </source>
</reference>
<sequence length="404" mass="43932">MIGKKHAMTTVTWSEDGTPRTALWRAENGTPAPSDIVTVDDHTPASTAIRLARSGTGLLWRGDFHNARQLMRAMDRRIKRRASRAQDAAEPADAFRANRKARSQRAALLGKILIALEPDHTILLRRAPDARAAFSHAYGPPAGERADGARETSLVSLVSLPELLGIIGAYEWHRNGIDIPALGSRIHPAYGVFAPTRNEYIDLVAATPLPIGDEPPVAFDIGTGTGVLAALLARRGAGEVVATDVNPRAVQCARENIHHLGLADRVGVDESDLWPSSHQRADLVVCNPPWLPGHPTSTLELGIYDPASTMLNRFLTELPDHLTPRGEGWLILSDLAEHLGLRPHDALLQRIADAGLTVTGRHETTPRHPRVTDSADPLHTARARERTVLWRLTTQTPPLPAPGH</sequence>
<feature type="domain" description="Methyltransferase small" evidence="1">
    <location>
        <begin position="218"/>
        <end position="332"/>
    </location>
</feature>
<keyword evidence="2" id="KW-0489">Methyltransferase</keyword>
<dbReference type="GO" id="GO:0032259">
    <property type="term" value="P:methylation"/>
    <property type="evidence" value="ECO:0007669"/>
    <property type="project" value="UniProtKB-KW"/>
</dbReference>
<gene>
    <name evidence="2" type="ORF">GCM10009676_17800</name>
</gene>